<sequence length="264" mass="28774">MTSSTNSSNNMKADGLNASVNASDDRGYSSDTRSNHKGPESNGLRPMSARLSFISQLAKEFELRSQVFGDDAKFLVEVKSGQVEASLNPDRELRSDEGALNKLADTHAWGSSGFLLRRLLFGRGTEVPGGPKPLTVVVVETTKSISAGEVRVIHHRDDRETMKALMRKAKEEEKMEATAAQKKNDWVEVSEDVIGGMVVMNTGVGFFETISLLSSFIATGNSRGWKKTIRALLDNLSPVKAVDTATADNVVERLMPYIDHVNAS</sequence>
<evidence type="ECO:0000313" key="3">
    <source>
        <dbReference type="Proteomes" id="UP000187203"/>
    </source>
</evidence>
<feature type="region of interest" description="Disordered" evidence="1">
    <location>
        <begin position="1"/>
        <end position="46"/>
    </location>
</feature>
<gene>
    <name evidence="2" type="ORF">COLO4_25346</name>
</gene>
<proteinExistence type="predicted"/>
<keyword evidence="3" id="KW-1185">Reference proteome</keyword>
<dbReference type="STRING" id="93759.A0A1R3I3C9"/>
<dbReference type="Proteomes" id="UP000187203">
    <property type="component" value="Unassembled WGS sequence"/>
</dbReference>
<dbReference type="AlphaFoldDB" id="A0A1R3I3C9"/>
<comment type="caution">
    <text evidence="2">The sequence shown here is derived from an EMBL/GenBank/DDBJ whole genome shotgun (WGS) entry which is preliminary data.</text>
</comment>
<dbReference type="OrthoDB" id="6108017at2759"/>
<evidence type="ECO:0000256" key="1">
    <source>
        <dbReference type="SAM" id="MobiDB-lite"/>
    </source>
</evidence>
<feature type="compositionally biased region" description="Low complexity" evidence="1">
    <location>
        <begin position="1"/>
        <end position="10"/>
    </location>
</feature>
<organism evidence="2 3">
    <name type="scientific">Corchorus olitorius</name>
    <dbReference type="NCBI Taxonomy" id="93759"/>
    <lineage>
        <taxon>Eukaryota</taxon>
        <taxon>Viridiplantae</taxon>
        <taxon>Streptophyta</taxon>
        <taxon>Embryophyta</taxon>
        <taxon>Tracheophyta</taxon>
        <taxon>Spermatophyta</taxon>
        <taxon>Magnoliopsida</taxon>
        <taxon>eudicotyledons</taxon>
        <taxon>Gunneridae</taxon>
        <taxon>Pentapetalae</taxon>
        <taxon>rosids</taxon>
        <taxon>malvids</taxon>
        <taxon>Malvales</taxon>
        <taxon>Malvaceae</taxon>
        <taxon>Grewioideae</taxon>
        <taxon>Apeibeae</taxon>
        <taxon>Corchorus</taxon>
    </lineage>
</organism>
<name>A0A1R3I3C9_9ROSI</name>
<accession>A0A1R3I3C9</accession>
<evidence type="ECO:0000313" key="2">
    <source>
        <dbReference type="EMBL" id="OMO77097.1"/>
    </source>
</evidence>
<feature type="compositionally biased region" description="Basic and acidic residues" evidence="1">
    <location>
        <begin position="23"/>
        <end position="39"/>
    </location>
</feature>
<dbReference type="EMBL" id="AWUE01019005">
    <property type="protein sequence ID" value="OMO77097.1"/>
    <property type="molecule type" value="Genomic_DNA"/>
</dbReference>
<reference evidence="3" key="1">
    <citation type="submission" date="2013-09" db="EMBL/GenBank/DDBJ databases">
        <title>Corchorus olitorius genome sequencing.</title>
        <authorList>
            <person name="Alam M."/>
            <person name="Haque M.S."/>
            <person name="Islam M.S."/>
            <person name="Emdad E.M."/>
            <person name="Islam M.M."/>
            <person name="Ahmed B."/>
            <person name="Halim A."/>
            <person name="Hossen Q.M.M."/>
            <person name="Hossain M.Z."/>
            <person name="Ahmed R."/>
            <person name="Khan M.M."/>
            <person name="Islam R."/>
            <person name="Rashid M.M."/>
            <person name="Khan S.A."/>
            <person name="Rahman M.S."/>
            <person name="Alam M."/>
            <person name="Yahiya A.S."/>
            <person name="Khan M.S."/>
            <person name="Azam M.S."/>
            <person name="Haque T."/>
            <person name="Lashkar M.Z.H."/>
            <person name="Akhand A.I."/>
            <person name="Morshed G."/>
            <person name="Roy S."/>
            <person name="Uddin K.S."/>
            <person name="Rabeya T."/>
            <person name="Hossain A.S."/>
            <person name="Chowdhury A."/>
            <person name="Snigdha A.R."/>
            <person name="Mortoza M.S."/>
            <person name="Matin S.A."/>
            <person name="Hoque S.M.E."/>
            <person name="Islam M.K."/>
            <person name="Roy D.K."/>
            <person name="Haider R."/>
            <person name="Moosa M.M."/>
            <person name="Elias S.M."/>
            <person name="Hasan A.M."/>
            <person name="Jahan S."/>
            <person name="Shafiuddin M."/>
            <person name="Mahmood N."/>
            <person name="Shommy N.S."/>
        </authorList>
    </citation>
    <scope>NUCLEOTIDE SEQUENCE [LARGE SCALE GENOMIC DNA]</scope>
    <source>
        <strain evidence="3">cv. O-4</strain>
    </source>
</reference>
<protein>
    <submittedName>
        <fullName evidence="2">Uncharacterized protein</fullName>
    </submittedName>
</protein>